<organism evidence="1 2">
    <name type="scientific">Piedraia hortae CBS 480.64</name>
    <dbReference type="NCBI Taxonomy" id="1314780"/>
    <lineage>
        <taxon>Eukaryota</taxon>
        <taxon>Fungi</taxon>
        <taxon>Dikarya</taxon>
        <taxon>Ascomycota</taxon>
        <taxon>Pezizomycotina</taxon>
        <taxon>Dothideomycetes</taxon>
        <taxon>Dothideomycetidae</taxon>
        <taxon>Capnodiales</taxon>
        <taxon>Piedraiaceae</taxon>
        <taxon>Piedraia</taxon>
    </lineage>
</organism>
<dbReference type="AlphaFoldDB" id="A0A6A7C0R3"/>
<evidence type="ECO:0000313" key="1">
    <source>
        <dbReference type="EMBL" id="KAF2860892.1"/>
    </source>
</evidence>
<accession>A0A6A7C0R3</accession>
<reference evidence="1" key="1">
    <citation type="journal article" date="2020" name="Stud. Mycol.">
        <title>101 Dothideomycetes genomes: a test case for predicting lifestyles and emergence of pathogens.</title>
        <authorList>
            <person name="Haridas S."/>
            <person name="Albert R."/>
            <person name="Binder M."/>
            <person name="Bloem J."/>
            <person name="Labutti K."/>
            <person name="Salamov A."/>
            <person name="Andreopoulos B."/>
            <person name="Baker S."/>
            <person name="Barry K."/>
            <person name="Bills G."/>
            <person name="Bluhm B."/>
            <person name="Cannon C."/>
            <person name="Castanera R."/>
            <person name="Culley D."/>
            <person name="Daum C."/>
            <person name="Ezra D."/>
            <person name="Gonzalez J."/>
            <person name="Henrissat B."/>
            <person name="Kuo A."/>
            <person name="Liang C."/>
            <person name="Lipzen A."/>
            <person name="Lutzoni F."/>
            <person name="Magnuson J."/>
            <person name="Mondo S."/>
            <person name="Nolan M."/>
            <person name="Ohm R."/>
            <person name="Pangilinan J."/>
            <person name="Park H.-J."/>
            <person name="Ramirez L."/>
            <person name="Alfaro M."/>
            <person name="Sun H."/>
            <person name="Tritt A."/>
            <person name="Yoshinaga Y."/>
            <person name="Zwiers L.-H."/>
            <person name="Turgeon B."/>
            <person name="Goodwin S."/>
            <person name="Spatafora J."/>
            <person name="Crous P."/>
            <person name="Grigoriev I."/>
        </authorList>
    </citation>
    <scope>NUCLEOTIDE SEQUENCE</scope>
    <source>
        <strain evidence="1">CBS 480.64</strain>
    </source>
</reference>
<keyword evidence="2" id="KW-1185">Reference proteome</keyword>
<dbReference type="InterPro" id="IPR008948">
    <property type="entry name" value="L-Aspartase-like"/>
</dbReference>
<dbReference type="EMBL" id="MU005977">
    <property type="protein sequence ID" value="KAF2860892.1"/>
    <property type="molecule type" value="Genomic_DNA"/>
</dbReference>
<protein>
    <submittedName>
        <fullName evidence="1">Uncharacterized protein</fullName>
    </submittedName>
</protein>
<dbReference type="GO" id="GO:0003824">
    <property type="term" value="F:catalytic activity"/>
    <property type="evidence" value="ECO:0007669"/>
    <property type="project" value="InterPro"/>
</dbReference>
<sequence length="98" mass="11041">MREWVDLLVKIVTSYVDATRRKFVKDPTGESTTVPYLGRGSRMMYRFIRGTLGIRLHKGLEEHSTRNPRGRTIGGDISRVYTALRGGEMRGVLVGSLS</sequence>
<name>A0A6A7C0R3_9PEZI</name>
<dbReference type="Proteomes" id="UP000799421">
    <property type="component" value="Unassembled WGS sequence"/>
</dbReference>
<dbReference type="Gene3D" id="1.20.200.10">
    <property type="entry name" value="Fumarase/aspartase (Central domain)"/>
    <property type="match status" value="1"/>
</dbReference>
<dbReference type="SUPFAM" id="SSF48557">
    <property type="entry name" value="L-aspartase-like"/>
    <property type="match status" value="1"/>
</dbReference>
<evidence type="ECO:0000313" key="2">
    <source>
        <dbReference type="Proteomes" id="UP000799421"/>
    </source>
</evidence>
<proteinExistence type="predicted"/>
<dbReference type="OrthoDB" id="10051290at2759"/>
<gene>
    <name evidence="1" type="ORF">K470DRAFT_257440</name>
</gene>